<proteinExistence type="predicted"/>
<keyword evidence="5" id="KW-1185">Reference proteome</keyword>
<comment type="caution">
    <text evidence="4">The sequence shown here is derived from an EMBL/GenBank/DDBJ whole genome shotgun (WGS) entry which is preliminary data.</text>
</comment>
<evidence type="ECO:0000313" key="5">
    <source>
        <dbReference type="Proteomes" id="UP000600865"/>
    </source>
</evidence>
<dbReference type="Gene3D" id="3.40.390.10">
    <property type="entry name" value="Collagenase (Catalytic Domain)"/>
    <property type="match status" value="1"/>
</dbReference>
<dbReference type="InterPro" id="IPR024079">
    <property type="entry name" value="MetalloPept_cat_dom_sf"/>
</dbReference>
<dbReference type="Pfam" id="PF16313">
    <property type="entry name" value="DUF4953"/>
    <property type="match status" value="1"/>
</dbReference>
<dbReference type="PANTHER" id="PTHR38478:SF1">
    <property type="entry name" value="ZINC DEPENDENT METALLOPROTEASE DOMAIN LIPOPROTEIN"/>
    <property type="match status" value="1"/>
</dbReference>
<feature type="domain" description="DUF5117" evidence="3">
    <location>
        <begin position="92"/>
        <end position="276"/>
    </location>
</feature>
<feature type="chain" id="PRO_5037295378" evidence="1">
    <location>
        <begin position="23"/>
        <end position="797"/>
    </location>
</feature>
<dbReference type="InterPro" id="IPR034032">
    <property type="entry name" value="Zn_MMP-like_bac"/>
</dbReference>
<dbReference type="InterPro" id="IPR032534">
    <property type="entry name" value="EcxA_zinc-bd"/>
</dbReference>
<feature type="domain" description="EcxA zinc-binding" evidence="2">
    <location>
        <begin position="400"/>
        <end position="702"/>
    </location>
</feature>
<accession>A0A918KIP1</accession>
<sequence>MRNIVLLPLVLLLASCAPRSNSEVKPNPLAGFEQRPGFFNLYVDAKTNRVYARLPKPDEAGVSLRMIHSARLTAGLGSNPVGLDRGWGEGGRIITMRRMGDKMIVEEENLRYRASPDNPLEARAVRESFARSFMASLPIITDARKGVLVDMTDFLTADNLNLVQYLKDADQGSFSIAKDRTFVDTKNALAFPDNVEIDVFFTLSSADAGQEVASTAANGKDATLIQHHSFVRLPDAGFEPLISDPRSGAIEQVHYDYSAPLSASIETRFARRYRLERAEDGSVKNPIVFYIDSGAPEPIRSALVDGAKWWEDAFAAAGWEGAYRVELLPEDAHPLDIRYNTVQWVHRQTRGWSYGGGVSDPRTGEMLKGHVNLGSLRVRQDRMIFEGLLGAGKTDSGDPDDPVQLALARIRQLSAHEIGHALGFAHNFAASSDDKASVMDYPAPDVRLVSTPNGAALDVSNAYGVGIGDWDKVTATWLYGENTDAERDALLDAAFASGLSYVADMDGRGVGSGHPDGSVWDNGSDAVATLKEVMAVRAFALEKFGPDNLPAGRPQSDLNAAIVPIYLYHRFQTAAAAKTIGGVSFNYGDGGAAEIVAPAKQRAALEAVLDTINPAALDIPDEVLAHLTPRLGSWSFADSDRELFRKTAYPAFDTLSAAETAADLTFDVLFHPQRAARLVEFHRRDAANPSLDDVMSITRRRVLGYSTRGRTGEIARTVRAQYAYALMALADSDASPAVKASTDMALRDFEAGLRLSNDKRSVWIAERIKAYRNRPLTATSPVTPAKALPPGSPIGSE</sequence>
<dbReference type="SUPFAM" id="SSF55486">
    <property type="entry name" value="Metalloproteases ('zincins'), catalytic domain"/>
    <property type="match status" value="1"/>
</dbReference>
<dbReference type="AlphaFoldDB" id="A0A918KIP1"/>
<evidence type="ECO:0000259" key="3">
    <source>
        <dbReference type="Pfam" id="PF17148"/>
    </source>
</evidence>
<feature type="signal peptide" evidence="1">
    <location>
        <begin position="1"/>
        <end position="22"/>
    </location>
</feature>
<dbReference type="Pfam" id="PF17148">
    <property type="entry name" value="DUF5117"/>
    <property type="match status" value="1"/>
</dbReference>
<evidence type="ECO:0000256" key="1">
    <source>
        <dbReference type="SAM" id="SignalP"/>
    </source>
</evidence>
<reference evidence="4 5" key="1">
    <citation type="journal article" date="2014" name="Int. J. Syst. Evol. Microbiol.">
        <title>Complete genome sequence of Corynebacterium casei LMG S-19264T (=DSM 44701T), isolated from a smear-ripened cheese.</title>
        <authorList>
            <consortium name="US DOE Joint Genome Institute (JGI-PGF)"/>
            <person name="Walter F."/>
            <person name="Albersmeier A."/>
            <person name="Kalinowski J."/>
            <person name="Ruckert C."/>
        </authorList>
    </citation>
    <scope>NUCLEOTIDE SEQUENCE [LARGE SCALE GENOMIC DNA]</scope>
    <source>
        <strain evidence="4 5">KCTC 23968</strain>
    </source>
</reference>
<dbReference type="InterPro" id="IPR033413">
    <property type="entry name" value="DUF5117"/>
</dbReference>
<evidence type="ECO:0000313" key="4">
    <source>
        <dbReference type="EMBL" id="GGX64661.1"/>
    </source>
</evidence>
<organism evidence="4 5">
    <name type="scientific">Litorimonas cladophorae</name>
    <dbReference type="NCBI Taxonomy" id="1220491"/>
    <lineage>
        <taxon>Bacteria</taxon>
        <taxon>Pseudomonadati</taxon>
        <taxon>Pseudomonadota</taxon>
        <taxon>Alphaproteobacteria</taxon>
        <taxon>Maricaulales</taxon>
        <taxon>Robiginitomaculaceae</taxon>
    </lineage>
</organism>
<protein>
    <submittedName>
        <fullName evidence="4">Peptidase</fullName>
    </submittedName>
</protein>
<dbReference type="RefSeq" id="WP_189583139.1">
    <property type="nucleotide sequence ID" value="NZ_BMYV01000001.1"/>
</dbReference>
<dbReference type="PROSITE" id="PS51257">
    <property type="entry name" value="PROKAR_LIPOPROTEIN"/>
    <property type="match status" value="1"/>
</dbReference>
<dbReference type="PANTHER" id="PTHR38478">
    <property type="entry name" value="PEPTIDASE M1A AND M12B"/>
    <property type="match status" value="1"/>
</dbReference>
<dbReference type="GO" id="GO:0008237">
    <property type="term" value="F:metallopeptidase activity"/>
    <property type="evidence" value="ECO:0007669"/>
    <property type="project" value="InterPro"/>
</dbReference>
<keyword evidence="1" id="KW-0732">Signal</keyword>
<dbReference type="Proteomes" id="UP000600865">
    <property type="component" value="Unassembled WGS sequence"/>
</dbReference>
<dbReference type="CDD" id="cd04276">
    <property type="entry name" value="ZnMc_MMP_like_2"/>
    <property type="match status" value="1"/>
</dbReference>
<gene>
    <name evidence="4" type="ORF">GCM10011309_13600</name>
</gene>
<name>A0A918KIP1_9PROT</name>
<dbReference type="EMBL" id="BMYV01000001">
    <property type="protein sequence ID" value="GGX64661.1"/>
    <property type="molecule type" value="Genomic_DNA"/>
</dbReference>
<evidence type="ECO:0000259" key="2">
    <source>
        <dbReference type="Pfam" id="PF16313"/>
    </source>
</evidence>